<dbReference type="RefSeq" id="WP_185119490.1">
    <property type="nucleotide sequence ID" value="NZ_JACJVQ010000006.1"/>
</dbReference>
<evidence type="ECO:0000313" key="4">
    <source>
        <dbReference type="Proteomes" id="UP000535838"/>
    </source>
</evidence>
<dbReference type="GO" id="GO:0008206">
    <property type="term" value="P:bile acid metabolic process"/>
    <property type="evidence" value="ECO:0007669"/>
    <property type="project" value="UniProtKB-ARBA"/>
</dbReference>
<accession>A0A841SQN3</accession>
<dbReference type="Pfam" id="PF13561">
    <property type="entry name" value="adh_short_C2"/>
    <property type="match status" value="1"/>
</dbReference>
<keyword evidence="4" id="KW-1185">Reference proteome</keyword>
<dbReference type="GO" id="GO:0016491">
    <property type="term" value="F:oxidoreductase activity"/>
    <property type="evidence" value="ECO:0007669"/>
    <property type="project" value="UniProtKB-KW"/>
</dbReference>
<keyword evidence="2" id="KW-0560">Oxidoreductase</keyword>
<protein>
    <submittedName>
        <fullName evidence="3">SDR family oxidoreductase</fullName>
    </submittedName>
</protein>
<dbReference type="PRINTS" id="PR00080">
    <property type="entry name" value="SDRFAMILY"/>
</dbReference>
<dbReference type="PRINTS" id="PR00081">
    <property type="entry name" value="GDHRDH"/>
</dbReference>
<reference evidence="3 4" key="1">
    <citation type="submission" date="2020-08" db="EMBL/GenBank/DDBJ databases">
        <title>Cohnella phylogeny.</title>
        <authorList>
            <person name="Dunlap C."/>
        </authorList>
    </citation>
    <scope>NUCLEOTIDE SEQUENCE [LARGE SCALE GENOMIC DNA]</scope>
    <source>
        <strain evidence="3 4">DSM 25241</strain>
    </source>
</reference>
<evidence type="ECO:0000256" key="1">
    <source>
        <dbReference type="ARBA" id="ARBA00006484"/>
    </source>
</evidence>
<dbReference type="Gene3D" id="3.40.50.720">
    <property type="entry name" value="NAD(P)-binding Rossmann-like Domain"/>
    <property type="match status" value="1"/>
</dbReference>
<proteinExistence type="inferred from homology"/>
<dbReference type="PANTHER" id="PTHR43639">
    <property type="entry name" value="OXIDOREDUCTASE, SHORT-CHAIN DEHYDROGENASE/REDUCTASE FAMILY (AFU_ORTHOLOGUE AFUA_5G02870)"/>
    <property type="match status" value="1"/>
</dbReference>
<comment type="similarity">
    <text evidence="1">Belongs to the short-chain dehydrogenases/reductases (SDR) family.</text>
</comment>
<dbReference type="AlphaFoldDB" id="A0A841SQN3"/>
<name>A0A841SQN3_9BACL</name>
<dbReference type="EMBL" id="JACJVQ010000006">
    <property type="protein sequence ID" value="MBB6634264.1"/>
    <property type="molecule type" value="Genomic_DNA"/>
</dbReference>
<gene>
    <name evidence="3" type="ORF">H7B67_09090</name>
</gene>
<evidence type="ECO:0000313" key="3">
    <source>
        <dbReference type="EMBL" id="MBB6634264.1"/>
    </source>
</evidence>
<dbReference type="InterPro" id="IPR036291">
    <property type="entry name" value="NAD(P)-bd_dom_sf"/>
</dbReference>
<dbReference type="Proteomes" id="UP000535838">
    <property type="component" value="Unassembled WGS sequence"/>
</dbReference>
<evidence type="ECO:0000256" key="2">
    <source>
        <dbReference type="ARBA" id="ARBA00023002"/>
    </source>
</evidence>
<dbReference type="SUPFAM" id="SSF51735">
    <property type="entry name" value="NAD(P)-binding Rossmann-fold domains"/>
    <property type="match status" value="1"/>
</dbReference>
<sequence>MNAKRLEGKIALVTGASRGIGKGIALRLAAEGALVAVHYGVRSDAAAETVSEIEAAGGHAFAVGAELDSLDGVERLLQAMDEELIRRTGSNRYDILVNNAGIGTSREFEETSEEDFDRLFSVNVKAPFFLVQRSLGRLRDGGRIINISSGVTRIAYPHIMTYNLTKGALNTFTLHLAQLLGSRGITVNAVMPGIVDTDVNAPWLHTPEGRKHAEEMSALGRVGEPSDIADIVAFAASPDGRWVTGQMIDATGGSHL</sequence>
<comment type="caution">
    <text evidence="3">The sequence shown here is derived from an EMBL/GenBank/DDBJ whole genome shotgun (WGS) entry which is preliminary data.</text>
</comment>
<dbReference type="InterPro" id="IPR002347">
    <property type="entry name" value="SDR_fam"/>
</dbReference>
<dbReference type="FunFam" id="3.40.50.720:FF:000084">
    <property type="entry name" value="Short-chain dehydrogenase reductase"/>
    <property type="match status" value="1"/>
</dbReference>
<organism evidence="3 4">
    <name type="scientific">Cohnella thailandensis</name>
    <dbReference type="NCBI Taxonomy" id="557557"/>
    <lineage>
        <taxon>Bacteria</taxon>
        <taxon>Bacillati</taxon>
        <taxon>Bacillota</taxon>
        <taxon>Bacilli</taxon>
        <taxon>Bacillales</taxon>
        <taxon>Paenibacillaceae</taxon>
        <taxon>Cohnella</taxon>
    </lineage>
</organism>
<dbReference type="PANTHER" id="PTHR43639:SF1">
    <property type="entry name" value="SHORT-CHAIN DEHYDROGENASE_REDUCTASE FAMILY PROTEIN"/>
    <property type="match status" value="1"/>
</dbReference>